<name>A0ABT6ZTC3_9ACTN</name>
<evidence type="ECO:0000313" key="3">
    <source>
        <dbReference type="EMBL" id="MDJ1132317.1"/>
    </source>
</evidence>
<protein>
    <submittedName>
        <fullName evidence="3">Aminoglycoside phosphotransferase family protein</fullName>
        <ecNumber evidence="3">2.7.1.-</ecNumber>
    </submittedName>
</protein>
<evidence type="ECO:0000259" key="2">
    <source>
        <dbReference type="Pfam" id="PF01636"/>
    </source>
</evidence>
<sequence length="335" mass="34871">MTVEEGGVGTLADRPDGTVVRVGHLVAKAHAPDADTSALATRIALAAHPAHAGILLPPASPPASPPDVRSEFPSPPMPYGPPPATAPSRLPLTALPYGRPASVWPYGTPVDPARPEAAPWEAAGALLARLHTAPRPQLPTPVPLMRGPAKAARALARMRRAGAAGVPVAHTSAAAAVERAWASLPAWCRDEAPPPRATALCHGDFHLGQLVRHPAPDGPWHLIDVDDLGLGDPAWDLARPASWYATGLLPPSDWERFLGAYARTREAAETREFGDPWPDLEAPAAALTAQTAALAIAKARTAARALDEAEEACVDACARIAALNARSELPAPQGP</sequence>
<dbReference type="Proteomes" id="UP001214441">
    <property type="component" value="Unassembled WGS sequence"/>
</dbReference>
<dbReference type="GO" id="GO:0016740">
    <property type="term" value="F:transferase activity"/>
    <property type="evidence" value="ECO:0007669"/>
    <property type="project" value="UniProtKB-KW"/>
</dbReference>
<organism evidence="3 4">
    <name type="scientific">Streptomyces iconiensis</name>
    <dbReference type="NCBI Taxonomy" id="1384038"/>
    <lineage>
        <taxon>Bacteria</taxon>
        <taxon>Bacillati</taxon>
        <taxon>Actinomycetota</taxon>
        <taxon>Actinomycetes</taxon>
        <taxon>Kitasatosporales</taxon>
        <taxon>Streptomycetaceae</taxon>
        <taxon>Streptomyces</taxon>
    </lineage>
</organism>
<evidence type="ECO:0000256" key="1">
    <source>
        <dbReference type="SAM" id="MobiDB-lite"/>
    </source>
</evidence>
<evidence type="ECO:0000313" key="4">
    <source>
        <dbReference type="Proteomes" id="UP001214441"/>
    </source>
</evidence>
<feature type="domain" description="Aminoglycoside phosphotransferase" evidence="2">
    <location>
        <begin position="97"/>
        <end position="266"/>
    </location>
</feature>
<gene>
    <name evidence="3" type="ORF">NMN56_010205</name>
</gene>
<dbReference type="InterPro" id="IPR002575">
    <property type="entry name" value="Aminoglycoside_PTrfase"/>
</dbReference>
<dbReference type="Pfam" id="PF01636">
    <property type="entry name" value="APH"/>
    <property type="match status" value="1"/>
</dbReference>
<dbReference type="EC" id="2.7.1.-" evidence="3"/>
<dbReference type="Gene3D" id="3.90.1200.10">
    <property type="match status" value="1"/>
</dbReference>
<feature type="compositionally biased region" description="Pro residues" evidence="1">
    <location>
        <begin position="73"/>
        <end position="85"/>
    </location>
</feature>
<dbReference type="InterPro" id="IPR011009">
    <property type="entry name" value="Kinase-like_dom_sf"/>
</dbReference>
<dbReference type="EMBL" id="JANCPR020000008">
    <property type="protein sequence ID" value="MDJ1132317.1"/>
    <property type="molecule type" value="Genomic_DNA"/>
</dbReference>
<dbReference type="RefSeq" id="WP_274039354.1">
    <property type="nucleotide sequence ID" value="NZ_JANCPR020000008.1"/>
</dbReference>
<feature type="region of interest" description="Disordered" evidence="1">
    <location>
        <begin position="56"/>
        <end position="86"/>
    </location>
</feature>
<accession>A0ABT6ZTC3</accession>
<keyword evidence="4" id="KW-1185">Reference proteome</keyword>
<reference evidence="3 4" key="1">
    <citation type="submission" date="2023-05" db="EMBL/GenBank/DDBJ databases">
        <title>Streptantibioticus silvisoli sp. nov., acidotolerant actinomycetes 1 from pine litter.</title>
        <authorList>
            <person name="Swiecimska M."/>
            <person name="Golinska P."/>
            <person name="Sangal V."/>
            <person name="Wachnowicz B."/>
            <person name="Goodfellow M."/>
        </authorList>
    </citation>
    <scope>NUCLEOTIDE SEQUENCE [LARGE SCALE GENOMIC DNA]</scope>
    <source>
        <strain evidence="3 4">DSM 42109</strain>
    </source>
</reference>
<keyword evidence="3" id="KW-0808">Transferase</keyword>
<proteinExistence type="predicted"/>
<dbReference type="SUPFAM" id="SSF56112">
    <property type="entry name" value="Protein kinase-like (PK-like)"/>
    <property type="match status" value="1"/>
</dbReference>
<comment type="caution">
    <text evidence="3">The sequence shown here is derived from an EMBL/GenBank/DDBJ whole genome shotgun (WGS) entry which is preliminary data.</text>
</comment>